<proteinExistence type="predicted"/>
<evidence type="ECO:0000313" key="1">
    <source>
        <dbReference type="EMBL" id="CAI6361616.1"/>
    </source>
</evidence>
<protein>
    <submittedName>
        <fullName evidence="1">Uncharacterized protein</fullName>
    </submittedName>
</protein>
<dbReference type="EMBL" id="CARXXK010000003">
    <property type="protein sequence ID" value="CAI6361616.1"/>
    <property type="molecule type" value="Genomic_DNA"/>
</dbReference>
<keyword evidence="2" id="KW-1185">Reference proteome</keyword>
<evidence type="ECO:0000313" key="2">
    <source>
        <dbReference type="Proteomes" id="UP001160148"/>
    </source>
</evidence>
<comment type="caution">
    <text evidence="1">The sequence shown here is derived from an EMBL/GenBank/DDBJ whole genome shotgun (WGS) entry which is preliminary data.</text>
</comment>
<dbReference type="Proteomes" id="UP001160148">
    <property type="component" value="Unassembled WGS sequence"/>
</dbReference>
<organism evidence="1 2">
    <name type="scientific">Macrosiphum euphorbiae</name>
    <name type="common">potato aphid</name>
    <dbReference type="NCBI Taxonomy" id="13131"/>
    <lineage>
        <taxon>Eukaryota</taxon>
        <taxon>Metazoa</taxon>
        <taxon>Ecdysozoa</taxon>
        <taxon>Arthropoda</taxon>
        <taxon>Hexapoda</taxon>
        <taxon>Insecta</taxon>
        <taxon>Pterygota</taxon>
        <taxon>Neoptera</taxon>
        <taxon>Paraneoptera</taxon>
        <taxon>Hemiptera</taxon>
        <taxon>Sternorrhyncha</taxon>
        <taxon>Aphidomorpha</taxon>
        <taxon>Aphidoidea</taxon>
        <taxon>Aphididae</taxon>
        <taxon>Macrosiphini</taxon>
        <taxon>Macrosiphum</taxon>
    </lineage>
</organism>
<dbReference type="PANTHER" id="PTHR33053">
    <property type="entry name" value="PROTEIN, PUTATIVE-RELATED"/>
    <property type="match status" value="1"/>
</dbReference>
<gene>
    <name evidence="1" type="ORF">MEUPH1_LOCUS16777</name>
</gene>
<reference evidence="1 2" key="1">
    <citation type="submission" date="2023-01" db="EMBL/GenBank/DDBJ databases">
        <authorList>
            <person name="Whitehead M."/>
        </authorList>
    </citation>
    <scope>NUCLEOTIDE SEQUENCE [LARGE SCALE GENOMIC DNA]</scope>
</reference>
<dbReference type="AlphaFoldDB" id="A0AAV0X1I4"/>
<name>A0AAV0X1I4_9HEMI</name>
<accession>A0AAV0X1I4</accession>
<sequence>MTIKLFIVGSYFGLKKPSSINEYLSEFFEELNELLTNGLQIIDLILNVHIKGIIDDAPARAFIKQVKGHSGYFGCEKCEEEGEYWVNM</sequence>